<evidence type="ECO:0000256" key="1">
    <source>
        <dbReference type="SAM" id="SignalP"/>
    </source>
</evidence>
<protein>
    <submittedName>
        <fullName evidence="2">Uncharacterized protein</fullName>
    </submittedName>
</protein>
<sequence length="241" mass="27377" precursor="true">MKLDKLATLLACTTLLTFSINAAPTHVRHMESNGNETVMEIAQDENELTHISVKQGDDKHEFTFTADELSDPSAIKEKLSALPEKTSRKLTRVLTKMTVLDQDKFKLLHNKEMDIKTKEKLAAIARKMEGKEVEMEFIARKLEAKAAELEAHALELESLHELKEGEYEIIIDTFENSIAEVMSSLGEIEVDIDFDHESGHTSRFVIIDDHQGINHTQHLIRMIKNSELTEEQKQAIKDALE</sequence>
<evidence type="ECO:0000313" key="2">
    <source>
        <dbReference type="EMBL" id="ACA87074.1"/>
    </source>
</evidence>
<organism evidence="2 3">
    <name type="scientific">Shewanella woodyi (strain ATCC 51908 / MS32)</name>
    <dbReference type="NCBI Taxonomy" id="392500"/>
    <lineage>
        <taxon>Bacteria</taxon>
        <taxon>Pseudomonadati</taxon>
        <taxon>Pseudomonadota</taxon>
        <taxon>Gammaproteobacteria</taxon>
        <taxon>Alteromonadales</taxon>
        <taxon>Shewanellaceae</taxon>
        <taxon>Shewanella</taxon>
    </lineage>
</organism>
<reference evidence="2 3" key="1">
    <citation type="submission" date="2008-02" db="EMBL/GenBank/DDBJ databases">
        <title>Complete sequence of Shewanella woodyi ATCC 51908.</title>
        <authorList>
            <consortium name="US DOE Joint Genome Institute"/>
            <person name="Copeland A."/>
            <person name="Lucas S."/>
            <person name="Lapidus A."/>
            <person name="Glavina del Rio T."/>
            <person name="Dalin E."/>
            <person name="Tice H."/>
            <person name="Bruce D."/>
            <person name="Goodwin L."/>
            <person name="Pitluck S."/>
            <person name="Sims D."/>
            <person name="Brettin T."/>
            <person name="Detter J.C."/>
            <person name="Han C."/>
            <person name="Kuske C.R."/>
            <person name="Schmutz J."/>
            <person name="Larimer F."/>
            <person name="Land M."/>
            <person name="Hauser L."/>
            <person name="Kyrpides N."/>
            <person name="Lykidis A."/>
            <person name="Zhao J.-S."/>
            <person name="Richardson P."/>
        </authorList>
    </citation>
    <scope>NUCLEOTIDE SEQUENCE [LARGE SCALE GENOMIC DNA]</scope>
    <source>
        <strain evidence="3">ATCC 51908 / MS32</strain>
    </source>
</reference>
<dbReference type="Proteomes" id="UP000002168">
    <property type="component" value="Chromosome"/>
</dbReference>
<feature type="chain" id="PRO_5002764557" evidence="1">
    <location>
        <begin position="23"/>
        <end position="241"/>
    </location>
</feature>
<keyword evidence="3" id="KW-1185">Reference proteome</keyword>
<feature type="signal peptide" evidence="1">
    <location>
        <begin position="1"/>
        <end position="22"/>
    </location>
</feature>
<accession>B1KJ54</accession>
<dbReference type="AlphaFoldDB" id="B1KJ54"/>
<name>B1KJ54_SHEWM</name>
<dbReference type="KEGG" id="swd:Swoo_2799"/>
<dbReference type="RefSeq" id="WP_012325410.1">
    <property type="nucleotide sequence ID" value="NC_010506.1"/>
</dbReference>
<proteinExistence type="predicted"/>
<dbReference type="HOGENOM" id="CLU_1011550_0_0_6"/>
<dbReference type="EMBL" id="CP000961">
    <property type="protein sequence ID" value="ACA87074.1"/>
    <property type="molecule type" value="Genomic_DNA"/>
</dbReference>
<evidence type="ECO:0000313" key="3">
    <source>
        <dbReference type="Proteomes" id="UP000002168"/>
    </source>
</evidence>
<gene>
    <name evidence="2" type="ordered locus">Swoo_2799</name>
</gene>
<keyword evidence="1" id="KW-0732">Signal</keyword>
<dbReference type="eggNOG" id="ENOG50315UU">
    <property type="taxonomic scope" value="Bacteria"/>
</dbReference>